<dbReference type="OrthoDB" id="9156098at2"/>
<dbReference type="CDD" id="cd17505">
    <property type="entry name" value="Ubl_SAMP1_like"/>
    <property type="match status" value="1"/>
</dbReference>
<evidence type="ECO:0000313" key="2">
    <source>
        <dbReference type="Proteomes" id="UP000050417"/>
    </source>
</evidence>
<dbReference type="STRING" id="1134406.ADN00_16410"/>
<dbReference type="EMBL" id="LGCL01000040">
    <property type="protein sequence ID" value="KPL72058.1"/>
    <property type="molecule type" value="Genomic_DNA"/>
</dbReference>
<sequence length="91" mass="10190">MEIRYFATLREVTSVREETWPATACTLEELIRGLCAKYGHEFQKWVSCEDGGYGSLSIFLVNGQDYRSLNGLKTVLQQNDVISLFPPLAGG</sequence>
<dbReference type="InterPro" id="IPR010038">
    <property type="entry name" value="MoaD_arc-typ"/>
</dbReference>
<evidence type="ECO:0008006" key="3">
    <source>
        <dbReference type="Google" id="ProtNLM"/>
    </source>
</evidence>
<protein>
    <recommendedName>
        <fullName evidence="3">MoaD family protein</fullName>
    </recommendedName>
</protein>
<dbReference type="SUPFAM" id="SSF54285">
    <property type="entry name" value="MoaD/ThiS"/>
    <property type="match status" value="1"/>
</dbReference>
<evidence type="ECO:0000313" key="1">
    <source>
        <dbReference type="EMBL" id="KPL72058.1"/>
    </source>
</evidence>
<name>A0A0N8GLB8_9CHLR</name>
<dbReference type="NCBIfam" id="TIGR01687">
    <property type="entry name" value="moaD_arch"/>
    <property type="match status" value="1"/>
</dbReference>
<dbReference type="RefSeq" id="WP_075064123.1">
    <property type="nucleotide sequence ID" value="NZ_LGCL01000040.1"/>
</dbReference>
<dbReference type="Proteomes" id="UP000050417">
    <property type="component" value="Unassembled WGS sequence"/>
</dbReference>
<dbReference type="PANTHER" id="PTHR38031">
    <property type="entry name" value="SULFUR CARRIER PROTEIN SLR0821-RELATED"/>
    <property type="match status" value="1"/>
</dbReference>
<dbReference type="InterPro" id="IPR016155">
    <property type="entry name" value="Mopterin_synth/thiamin_S_b"/>
</dbReference>
<proteinExistence type="predicted"/>
<dbReference type="PANTHER" id="PTHR38031:SF1">
    <property type="entry name" value="SULFUR CARRIER PROTEIN CYSO"/>
    <property type="match status" value="1"/>
</dbReference>
<dbReference type="Gene3D" id="3.10.20.30">
    <property type="match status" value="1"/>
</dbReference>
<accession>A0A0N8GLB8</accession>
<dbReference type="AlphaFoldDB" id="A0A0N8GLB8"/>
<comment type="caution">
    <text evidence="1">The sequence shown here is derived from an EMBL/GenBank/DDBJ whole genome shotgun (WGS) entry which is preliminary data.</text>
</comment>
<dbReference type="InterPro" id="IPR052045">
    <property type="entry name" value="Sulfur_Carrier/Prot_Modifier"/>
</dbReference>
<keyword evidence="2" id="KW-1185">Reference proteome</keyword>
<gene>
    <name evidence="1" type="ORF">ADN00_16410</name>
</gene>
<reference evidence="1 2" key="1">
    <citation type="submission" date="2015-07" db="EMBL/GenBank/DDBJ databases">
        <title>Genome sequence of Ornatilinea apprima DSM 23815.</title>
        <authorList>
            <person name="Hemp J."/>
            <person name="Ward L.M."/>
            <person name="Pace L.A."/>
            <person name="Fischer W.W."/>
        </authorList>
    </citation>
    <scope>NUCLEOTIDE SEQUENCE [LARGE SCALE GENOMIC DNA]</scope>
    <source>
        <strain evidence="1 2">P3M-1</strain>
    </source>
</reference>
<dbReference type="InterPro" id="IPR012675">
    <property type="entry name" value="Beta-grasp_dom_sf"/>
</dbReference>
<organism evidence="1 2">
    <name type="scientific">Ornatilinea apprima</name>
    <dbReference type="NCBI Taxonomy" id="1134406"/>
    <lineage>
        <taxon>Bacteria</taxon>
        <taxon>Bacillati</taxon>
        <taxon>Chloroflexota</taxon>
        <taxon>Anaerolineae</taxon>
        <taxon>Anaerolineales</taxon>
        <taxon>Anaerolineaceae</taxon>
        <taxon>Ornatilinea</taxon>
    </lineage>
</organism>
<dbReference type="InterPro" id="IPR003749">
    <property type="entry name" value="ThiS/MoaD-like"/>
</dbReference>
<dbReference type="Pfam" id="PF02597">
    <property type="entry name" value="ThiS"/>
    <property type="match status" value="1"/>
</dbReference>